<organism evidence="1 2">
    <name type="scientific">Musa troglodytarum</name>
    <name type="common">fe'i banana</name>
    <dbReference type="NCBI Taxonomy" id="320322"/>
    <lineage>
        <taxon>Eukaryota</taxon>
        <taxon>Viridiplantae</taxon>
        <taxon>Streptophyta</taxon>
        <taxon>Embryophyta</taxon>
        <taxon>Tracheophyta</taxon>
        <taxon>Spermatophyta</taxon>
        <taxon>Magnoliopsida</taxon>
        <taxon>Liliopsida</taxon>
        <taxon>Zingiberales</taxon>
        <taxon>Musaceae</taxon>
        <taxon>Musa</taxon>
    </lineage>
</organism>
<dbReference type="EMBL" id="CP097505">
    <property type="protein sequence ID" value="URD93756.1"/>
    <property type="molecule type" value="Genomic_DNA"/>
</dbReference>
<name>A0A9E7FGD5_9LILI</name>
<dbReference type="Proteomes" id="UP001055439">
    <property type="component" value="Chromosome 3"/>
</dbReference>
<reference evidence="1" key="1">
    <citation type="submission" date="2022-05" db="EMBL/GenBank/DDBJ databases">
        <title>The Musa troglodytarum L. genome provides insights into the mechanism of non-climacteric behaviour and enrichment of carotenoids.</title>
        <authorList>
            <person name="Wang J."/>
        </authorList>
    </citation>
    <scope>NUCLEOTIDE SEQUENCE</scope>
    <source>
        <tissue evidence="1">Leaf</tissue>
    </source>
</reference>
<keyword evidence="2" id="KW-1185">Reference proteome</keyword>
<accession>A0A9E7FGD5</accession>
<proteinExistence type="predicted"/>
<evidence type="ECO:0000313" key="1">
    <source>
        <dbReference type="EMBL" id="URD93756.1"/>
    </source>
</evidence>
<gene>
    <name evidence="1" type="ORF">MUK42_35702</name>
</gene>
<evidence type="ECO:0000313" key="2">
    <source>
        <dbReference type="Proteomes" id="UP001055439"/>
    </source>
</evidence>
<feature type="non-terminal residue" evidence="1">
    <location>
        <position position="1"/>
    </location>
</feature>
<sequence>KELRERERERGLWTRVWIPFLPTKQHSNLCCALMAALGCAHDNESITHHTESREEGVPFPSNFRQLHRPCVYTSRLLHHKKTLSPSHATVCNTYQGVSPIQNRACLEQQQRSTVAILRVLDPHCR</sequence>
<dbReference type="OrthoDB" id="691673at2759"/>
<protein>
    <submittedName>
        <fullName evidence="1">Uncharacterized protein</fullName>
    </submittedName>
</protein>
<dbReference type="AlphaFoldDB" id="A0A9E7FGD5"/>